<proteinExistence type="inferred from homology"/>
<dbReference type="Gene3D" id="3.40.50.720">
    <property type="entry name" value="NAD(P)-binding Rossmann-like Domain"/>
    <property type="match status" value="1"/>
</dbReference>
<sequence length="248" mass="24535">MDGLSGVVVVTGAGGDIGRATATLLAARGARILAVDLAGDAAEATASVIRDAGGHATAMVADVTDPAQVRAYALRAAELGPITGFFNNAGVEGRVAPLGEMTVESFDAVFAVNVRGVFLGLSALLPVLESGGAVVNTASSGGLRGSPGMSAYVASKHSVVGLTKVAALESAARGIRVNAVCPSGVDGRMMDSLDAQRAAAGVRPVEAERMGRRATPQDVAGAVAYLLGPDSGFVNGTMLSVDGGKTAG</sequence>
<dbReference type="PRINTS" id="PR00081">
    <property type="entry name" value="GDHRDH"/>
</dbReference>
<dbReference type="PANTHER" id="PTHR24321:SF8">
    <property type="entry name" value="ESTRADIOL 17-BETA-DEHYDROGENASE 8-RELATED"/>
    <property type="match status" value="1"/>
</dbReference>
<evidence type="ECO:0000256" key="3">
    <source>
        <dbReference type="ARBA" id="ARBA00023027"/>
    </source>
</evidence>
<name>A0A9W6UFZ5_9PSEU</name>
<keyword evidence="6" id="KW-1185">Reference proteome</keyword>
<dbReference type="InterPro" id="IPR036291">
    <property type="entry name" value="NAD(P)-bd_dom_sf"/>
</dbReference>
<feature type="domain" description="Ketoreductase" evidence="4">
    <location>
        <begin position="6"/>
        <end position="192"/>
    </location>
</feature>
<reference evidence="5" key="2">
    <citation type="submission" date="2023-01" db="EMBL/GenBank/DDBJ databases">
        <authorList>
            <person name="Sun Q."/>
            <person name="Evtushenko L."/>
        </authorList>
    </citation>
    <scope>NUCLEOTIDE SEQUENCE</scope>
    <source>
        <strain evidence="5">VKM Ac-1069</strain>
    </source>
</reference>
<dbReference type="InterPro" id="IPR057326">
    <property type="entry name" value="KR_dom"/>
</dbReference>
<dbReference type="PRINTS" id="PR00080">
    <property type="entry name" value="SDRFAMILY"/>
</dbReference>
<dbReference type="EMBL" id="BSFQ01000057">
    <property type="protein sequence ID" value="GLL15848.1"/>
    <property type="molecule type" value="Genomic_DNA"/>
</dbReference>
<dbReference type="GO" id="GO:0016491">
    <property type="term" value="F:oxidoreductase activity"/>
    <property type="evidence" value="ECO:0007669"/>
    <property type="project" value="UniProtKB-KW"/>
</dbReference>
<dbReference type="SUPFAM" id="SSF51735">
    <property type="entry name" value="NAD(P)-binding Rossmann-fold domains"/>
    <property type="match status" value="1"/>
</dbReference>
<gene>
    <name evidence="5" type="ORF">GCM10017577_70020</name>
</gene>
<dbReference type="SMART" id="SM00822">
    <property type="entry name" value="PKS_KR"/>
    <property type="match status" value="1"/>
</dbReference>
<keyword evidence="2" id="KW-0560">Oxidoreductase</keyword>
<dbReference type="PANTHER" id="PTHR24321">
    <property type="entry name" value="DEHYDROGENASES, SHORT CHAIN"/>
    <property type="match status" value="1"/>
</dbReference>
<dbReference type="RefSeq" id="WP_037053707.1">
    <property type="nucleotide sequence ID" value="NZ_BAAAUZ010000075.1"/>
</dbReference>
<organism evidence="5 6">
    <name type="scientific">Pseudonocardia halophobica</name>
    <dbReference type="NCBI Taxonomy" id="29401"/>
    <lineage>
        <taxon>Bacteria</taxon>
        <taxon>Bacillati</taxon>
        <taxon>Actinomycetota</taxon>
        <taxon>Actinomycetes</taxon>
        <taxon>Pseudonocardiales</taxon>
        <taxon>Pseudonocardiaceae</taxon>
        <taxon>Pseudonocardia</taxon>
    </lineage>
</organism>
<dbReference type="Proteomes" id="UP001143463">
    <property type="component" value="Unassembled WGS sequence"/>
</dbReference>
<dbReference type="FunFam" id="3.40.50.720:FF:000084">
    <property type="entry name" value="Short-chain dehydrogenase reductase"/>
    <property type="match status" value="1"/>
</dbReference>
<evidence type="ECO:0000313" key="5">
    <source>
        <dbReference type="EMBL" id="GLL15848.1"/>
    </source>
</evidence>
<evidence type="ECO:0000256" key="1">
    <source>
        <dbReference type="ARBA" id="ARBA00006484"/>
    </source>
</evidence>
<dbReference type="CDD" id="cd05233">
    <property type="entry name" value="SDR_c"/>
    <property type="match status" value="1"/>
</dbReference>
<comment type="similarity">
    <text evidence="1">Belongs to the short-chain dehydrogenases/reductases (SDR) family.</text>
</comment>
<dbReference type="InterPro" id="IPR002347">
    <property type="entry name" value="SDR_fam"/>
</dbReference>
<dbReference type="AlphaFoldDB" id="A0A9W6UFZ5"/>
<dbReference type="Pfam" id="PF13561">
    <property type="entry name" value="adh_short_C2"/>
    <property type="match status" value="1"/>
</dbReference>
<accession>A0A9W6UFZ5</accession>
<evidence type="ECO:0000259" key="4">
    <source>
        <dbReference type="SMART" id="SM00822"/>
    </source>
</evidence>
<reference evidence="5" key="1">
    <citation type="journal article" date="2014" name="Int. J. Syst. Evol. Microbiol.">
        <title>Complete genome sequence of Corynebacterium casei LMG S-19264T (=DSM 44701T), isolated from a smear-ripened cheese.</title>
        <authorList>
            <consortium name="US DOE Joint Genome Institute (JGI-PGF)"/>
            <person name="Walter F."/>
            <person name="Albersmeier A."/>
            <person name="Kalinowski J."/>
            <person name="Ruckert C."/>
        </authorList>
    </citation>
    <scope>NUCLEOTIDE SEQUENCE</scope>
    <source>
        <strain evidence="5">VKM Ac-1069</strain>
    </source>
</reference>
<comment type="caution">
    <text evidence="5">The sequence shown here is derived from an EMBL/GenBank/DDBJ whole genome shotgun (WGS) entry which is preliminary data.</text>
</comment>
<protein>
    <submittedName>
        <fullName evidence="5">Short chain dehydrogenase</fullName>
    </submittedName>
</protein>
<keyword evidence="3" id="KW-0520">NAD</keyword>
<dbReference type="InterPro" id="IPR020904">
    <property type="entry name" value="Sc_DH/Rdtase_CS"/>
</dbReference>
<dbReference type="PROSITE" id="PS00061">
    <property type="entry name" value="ADH_SHORT"/>
    <property type="match status" value="1"/>
</dbReference>
<evidence type="ECO:0000256" key="2">
    <source>
        <dbReference type="ARBA" id="ARBA00023002"/>
    </source>
</evidence>
<evidence type="ECO:0000313" key="6">
    <source>
        <dbReference type="Proteomes" id="UP001143463"/>
    </source>
</evidence>